<proteinExistence type="predicted"/>
<dbReference type="Proteomes" id="UP000554482">
    <property type="component" value="Unassembled WGS sequence"/>
</dbReference>
<dbReference type="OrthoDB" id="1426731at2759"/>
<comment type="caution">
    <text evidence="2">The sequence shown here is derived from an EMBL/GenBank/DDBJ whole genome shotgun (WGS) entry which is preliminary data.</text>
</comment>
<organism evidence="2 3">
    <name type="scientific">Thalictrum thalictroides</name>
    <name type="common">Rue-anemone</name>
    <name type="synonym">Anemone thalictroides</name>
    <dbReference type="NCBI Taxonomy" id="46969"/>
    <lineage>
        <taxon>Eukaryota</taxon>
        <taxon>Viridiplantae</taxon>
        <taxon>Streptophyta</taxon>
        <taxon>Embryophyta</taxon>
        <taxon>Tracheophyta</taxon>
        <taxon>Spermatophyta</taxon>
        <taxon>Magnoliopsida</taxon>
        <taxon>Ranunculales</taxon>
        <taxon>Ranunculaceae</taxon>
        <taxon>Thalictroideae</taxon>
        <taxon>Thalictrum</taxon>
    </lineage>
</organism>
<sequence>MSKPKPTTSEVQECSLALGDKGNIVAKATVFERKGVDEKLHSVPLGEAYQRVSIHTILDGKNGKTLLPVPLNDADIMTIGSSIGTIVAWPKEWIIIGNRNSNICNGKEVDVGDNDESVEIALKDFGDMIDDIKCDPEHKEQFFPMDEGVFQRDIDFYIALDEIKDVCIFDKLNYPVLVGYMRLDIAYEN</sequence>
<feature type="domain" description="DUF8039" evidence="1">
    <location>
        <begin position="7"/>
        <end position="96"/>
    </location>
</feature>
<dbReference type="EMBL" id="JABWDY010008086">
    <property type="protein sequence ID" value="KAF5202471.1"/>
    <property type="molecule type" value="Genomic_DNA"/>
</dbReference>
<name>A0A7J6WYF4_THATH</name>
<evidence type="ECO:0000313" key="2">
    <source>
        <dbReference type="EMBL" id="KAF5202471.1"/>
    </source>
</evidence>
<dbReference type="Pfam" id="PF26133">
    <property type="entry name" value="DUF8039"/>
    <property type="match status" value="1"/>
</dbReference>
<gene>
    <name evidence="2" type="ORF">FRX31_007942</name>
</gene>
<evidence type="ECO:0000313" key="3">
    <source>
        <dbReference type="Proteomes" id="UP000554482"/>
    </source>
</evidence>
<keyword evidence="3" id="KW-1185">Reference proteome</keyword>
<accession>A0A7J6WYF4</accession>
<protein>
    <recommendedName>
        <fullName evidence="1">DUF8039 domain-containing protein</fullName>
    </recommendedName>
</protein>
<evidence type="ECO:0000259" key="1">
    <source>
        <dbReference type="Pfam" id="PF26133"/>
    </source>
</evidence>
<dbReference type="InterPro" id="IPR058352">
    <property type="entry name" value="DUF8039"/>
</dbReference>
<reference evidence="2 3" key="1">
    <citation type="submission" date="2020-06" db="EMBL/GenBank/DDBJ databases">
        <title>Transcriptomic and genomic resources for Thalictrum thalictroides and T. hernandezii: Facilitating candidate gene discovery in an emerging model plant lineage.</title>
        <authorList>
            <person name="Arias T."/>
            <person name="Riano-Pachon D.M."/>
            <person name="Di Stilio V.S."/>
        </authorList>
    </citation>
    <scope>NUCLEOTIDE SEQUENCE [LARGE SCALE GENOMIC DNA]</scope>
    <source>
        <strain evidence="3">cv. WT478/WT964</strain>
        <tissue evidence="2">Leaves</tissue>
    </source>
</reference>
<dbReference type="AlphaFoldDB" id="A0A7J6WYF4"/>